<feature type="domain" description="UVR" evidence="1">
    <location>
        <begin position="138"/>
        <end position="173"/>
    </location>
</feature>
<dbReference type="STRING" id="46224.B4102_0037"/>
<dbReference type="SUPFAM" id="SSF46600">
    <property type="entry name" value="C-terminal UvrC-binding domain of UvrB"/>
    <property type="match status" value="1"/>
</dbReference>
<keyword evidence="4" id="KW-1185">Reference proteome</keyword>
<dbReference type="EMBL" id="CP066701">
    <property type="protein sequence ID" value="QQX27418.1"/>
    <property type="molecule type" value="Genomic_DNA"/>
</dbReference>
<dbReference type="PROSITE" id="PS50151">
    <property type="entry name" value="UVR"/>
    <property type="match status" value="1"/>
</dbReference>
<dbReference type="GO" id="GO:1990170">
    <property type="term" value="P:stress response to cadmium ion"/>
    <property type="evidence" value="ECO:0007669"/>
    <property type="project" value="TreeGrafter"/>
</dbReference>
<dbReference type="Pfam" id="PF02151">
    <property type="entry name" value="UVR"/>
    <property type="match status" value="1"/>
</dbReference>
<dbReference type="InterPro" id="IPR001943">
    <property type="entry name" value="UVR_dom"/>
</dbReference>
<dbReference type="GO" id="GO:0005507">
    <property type="term" value="F:copper ion binding"/>
    <property type="evidence" value="ECO:0007669"/>
    <property type="project" value="TreeGrafter"/>
</dbReference>
<dbReference type="PANTHER" id="PTHR38430">
    <property type="entry name" value="PROTEIN-ARGININE KINASE ACTIVATOR PROTEIN"/>
    <property type="match status" value="1"/>
</dbReference>
<reference evidence="2 4" key="1">
    <citation type="submission" date="2016-01" db="EMBL/GenBank/DDBJ databases">
        <title>Genome Sequences of Twelve Sporeforming Bacillus Species Isolated from Foods.</title>
        <authorList>
            <person name="Berendsen E.M."/>
            <person name="Wells-Bennik M.H."/>
            <person name="Krawcyk A.O."/>
            <person name="De Jong A."/>
            <person name="Holsappel S."/>
            <person name="Eijlander R.T."/>
            <person name="Kuipers O.P."/>
        </authorList>
    </citation>
    <scope>NUCLEOTIDE SEQUENCE [LARGE SCALE GENOMIC DNA]</scope>
    <source>
        <strain evidence="2 4">B4102</strain>
    </source>
</reference>
<dbReference type="PIRSF" id="PIRSF015034">
    <property type="entry name" value="YacH"/>
    <property type="match status" value="1"/>
</dbReference>
<dbReference type="GO" id="GO:0050897">
    <property type="term" value="F:cobalt ion binding"/>
    <property type="evidence" value="ECO:0007669"/>
    <property type="project" value="TreeGrafter"/>
</dbReference>
<dbReference type="PATRIC" id="fig|46224.3.peg.392"/>
<dbReference type="Proteomes" id="UP000075666">
    <property type="component" value="Unassembled WGS sequence"/>
</dbReference>
<organism evidence="2 4">
    <name type="scientific">Heyndrickxia sporothermodurans</name>
    <dbReference type="NCBI Taxonomy" id="46224"/>
    <lineage>
        <taxon>Bacteria</taxon>
        <taxon>Bacillati</taxon>
        <taxon>Bacillota</taxon>
        <taxon>Bacilli</taxon>
        <taxon>Bacillales</taxon>
        <taxon>Bacillaceae</taxon>
        <taxon>Heyndrickxia</taxon>
    </lineage>
</organism>
<evidence type="ECO:0000313" key="3">
    <source>
        <dbReference type="EMBL" id="QQX27418.1"/>
    </source>
</evidence>
<dbReference type="Gene3D" id="4.10.860.10">
    <property type="entry name" value="UVR domain"/>
    <property type="match status" value="1"/>
</dbReference>
<evidence type="ECO:0000313" key="4">
    <source>
        <dbReference type="Proteomes" id="UP000075666"/>
    </source>
</evidence>
<dbReference type="AlphaFoldDB" id="A0A150LF56"/>
<dbReference type="KEGG" id="hspo:JGZ69_08125"/>
<dbReference type="OrthoDB" id="9788704at2"/>
<dbReference type="GO" id="GO:0008270">
    <property type="term" value="F:zinc ion binding"/>
    <property type="evidence" value="ECO:0007669"/>
    <property type="project" value="TreeGrafter"/>
</dbReference>
<dbReference type="PANTHER" id="PTHR38430:SF1">
    <property type="entry name" value="PROTEIN-ARGININE KINASE ACTIVATOR PROTEIN"/>
    <property type="match status" value="1"/>
</dbReference>
<sequence>MICQECNERPATLHFTKIINGEKTEIHYCEKCAQEKGEMFMFEGEPGFSINNILAGLLNFDPVFQQAKHETIQKNEILQCPNCKMTFKQFVNIGRFGCAHCYDAFSNRLEPIIKRLHAGNLEHHGKLPKRIGGTVHIKRQIQQLKLDLQQAIKSEEFEKAAEIRDRVRSLESSLLNEGRETS</sequence>
<proteinExistence type="predicted"/>
<reference evidence="3 5" key="2">
    <citation type="submission" date="2020-12" db="EMBL/GenBank/DDBJ databases">
        <title>Taxonomic evaluation of the Bacillus sporothermodurans group of bacteria based on whole genome sequences.</title>
        <authorList>
            <person name="Fiedler G."/>
            <person name="Herbstmann A.-D."/>
            <person name="Doll E."/>
            <person name="Wenning M."/>
            <person name="Brinks E."/>
            <person name="Kabisch J."/>
            <person name="Breitenwieser F."/>
            <person name="Lappann M."/>
            <person name="Boehnlein C."/>
            <person name="Franz C."/>
        </authorList>
    </citation>
    <scope>NUCLEOTIDE SEQUENCE [LARGE SCALE GENOMIC DNA]</scope>
    <source>
        <strain evidence="3 5">DSM 10599</strain>
    </source>
</reference>
<dbReference type="GO" id="GO:0046870">
    <property type="term" value="F:cadmium ion binding"/>
    <property type="evidence" value="ECO:0007669"/>
    <property type="project" value="TreeGrafter"/>
</dbReference>
<dbReference type="GeneID" id="62499351"/>
<name>A0A150LF56_9BACI</name>
<protein>
    <submittedName>
        <fullName evidence="3">UvrB/UvrC motif-containing protein</fullName>
    </submittedName>
</protein>
<evidence type="ECO:0000259" key="1">
    <source>
        <dbReference type="PROSITE" id="PS50151"/>
    </source>
</evidence>
<dbReference type="Proteomes" id="UP000595512">
    <property type="component" value="Chromosome"/>
</dbReference>
<dbReference type="InterPro" id="IPR036876">
    <property type="entry name" value="UVR_dom_sf"/>
</dbReference>
<dbReference type="RefSeq" id="WP_066226616.1">
    <property type="nucleotide sequence ID" value="NZ_JABWTQ010000008.1"/>
</dbReference>
<dbReference type="GO" id="GO:1990169">
    <property type="term" value="P:stress response to copper ion"/>
    <property type="evidence" value="ECO:0007669"/>
    <property type="project" value="TreeGrafter"/>
</dbReference>
<evidence type="ECO:0000313" key="2">
    <source>
        <dbReference type="EMBL" id="KYD10977.1"/>
    </source>
</evidence>
<dbReference type="InterPro" id="IPR025542">
    <property type="entry name" value="YacH"/>
</dbReference>
<accession>A0A150LF56</accession>
<gene>
    <name evidence="2" type="ORF">B4102_0037</name>
    <name evidence="3" type="ORF">JGZ69_08125</name>
</gene>
<dbReference type="EMBL" id="LQYN01000010">
    <property type="protein sequence ID" value="KYD10977.1"/>
    <property type="molecule type" value="Genomic_DNA"/>
</dbReference>
<evidence type="ECO:0000313" key="5">
    <source>
        <dbReference type="Proteomes" id="UP000595512"/>
    </source>
</evidence>